<reference evidence="1 2" key="1">
    <citation type="submission" date="2013-01" db="EMBL/GenBank/DDBJ databases">
        <authorList>
            <person name="Harkins D.M."/>
            <person name="Durkin A.S."/>
            <person name="Brinkac L.M."/>
            <person name="Haft D.H."/>
            <person name="Selengut J.D."/>
            <person name="Sanka R."/>
            <person name="DePew J."/>
            <person name="Purushe J."/>
            <person name="Galloway R.L."/>
            <person name="Vinetz J.M."/>
            <person name="Sutton G.G."/>
            <person name="Nierman W.C."/>
            <person name="Fouts D.E."/>
        </authorList>
    </citation>
    <scope>NUCLEOTIDE SEQUENCE [LARGE SCALE GENOMIC DNA]</scope>
    <source>
        <strain evidence="1 2">Sponselee CDC</strain>
    </source>
</reference>
<accession>M6C6K1</accession>
<name>M6C6K1_LEPBO</name>
<dbReference type="EMBL" id="ANMU01000075">
    <property type="protein sequence ID" value="EMJ81880.1"/>
    <property type="molecule type" value="Genomic_DNA"/>
</dbReference>
<dbReference type="PATRIC" id="fig|1218567.3.peg.1971"/>
<dbReference type="Proteomes" id="UP000011873">
    <property type="component" value="Unassembled WGS sequence"/>
</dbReference>
<gene>
    <name evidence="1" type="ORF">LEP1GSC016_3843</name>
</gene>
<proteinExistence type="predicted"/>
<organism evidence="1 2">
    <name type="scientific">Leptospira borgpetersenii serovar Hardjo-bovis str. Sponselee</name>
    <dbReference type="NCBI Taxonomy" id="1303729"/>
    <lineage>
        <taxon>Bacteria</taxon>
        <taxon>Pseudomonadati</taxon>
        <taxon>Spirochaetota</taxon>
        <taxon>Spirochaetia</taxon>
        <taxon>Leptospirales</taxon>
        <taxon>Leptospiraceae</taxon>
        <taxon>Leptospira</taxon>
    </lineage>
</organism>
<protein>
    <submittedName>
        <fullName evidence="1">Uncharacterized protein</fullName>
    </submittedName>
</protein>
<evidence type="ECO:0000313" key="1">
    <source>
        <dbReference type="EMBL" id="EMJ81880.1"/>
    </source>
</evidence>
<evidence type="ECO:0000313" key="2">
    <source>
        <dbReference type="Proteomes" id="UP000011873"/>
    </source>
</evidence>
<comment type="caution">
    <text evidence="1">The sequence shown here is derived from an EMBL/GenBank/DDBJ whole genome shotgun (WGS) entry which is preliminary data.</text>
</comment>
<dbReference type="AlphaFoldDB" id="M6C6K1"/>
<sequence length="40" mass="4803">MEFFNNSNFLEFNSRKLESLIRYVHSLLRKSNEFTVSFSA</sequence>